<sequence>MKNLFFKLAVLPLAVTSAFAVAGTNLVENGSFEAEAVTGHNGQWQLFDEITGWTRSENAQFEVQTSDLGILKAKDGQNYLELGSTQQYSVSQAVATTAGKMYEISFYYSARVSGDDTASTVEVLWNGESLGVVNAKFKGWTKYSFNVEATSASSEITLAGVGSSGGVGGFIDNVSVSEATEYCSVQAGLYAINKYGSDTEGYIYHLNPETSAVTKVAGVTNTAANIAGKDGKLYYMEKLDSETRDSKIYSLDLASNAQSEVADTNSYTIIRSAVSPDGLNLRATSKTYMYDFNLETGEKTVLGKLSYEGEEFVGGDIAYSSDNNVLYALTEQALYTVDQETLELTLVGEHGVNWASGLAIADDGTIYVTGRKSGQSAKLYTLDPNTAEATFVLRGPTHLNDLTFVSESVCSTQ</sequence>
<dbReference type="Gene3D" id="2.120.10.30">
    <property type="entry name" value="TolB, C-terminal domain"/>
    <property type="match status" value="1"/>
</dbReference>
<organism evidence="3 4">
    <name type="scientific">Pseudoalteromonas gelatinilytica</name>
    <dbReference type="NCBI Taxonomy" id="1703256"/>
    <lineage>
        <taxon>Bacteria</taxon>
        <taxon>Pseudomonadati</taxon>
        <taxon>Pseudomonadota</taxon>
        <taxon>Gammaproteobacteria</taxon>
        <taxon>Alteromonadales</taxon>
        <taxon>Pseudoalteromonadaceae</taxon>
        <taxon>Pseudoalteromonas</taxon>
    </lineage>
</organism>
<dbReference type="AlphaFoldDB" id="A0A3A3EZI5"/>
<proteinExistence type="predicted"/>
<feature type="signal peptide" evidence="1">
    <location>
        <begin position="1"/>
        <end position="22"/>
    </location>
</feature>
<dbReference type="SUPFAM" id="SSF49785">
    <property type="entry name" value="Galactose-binding domain-like"/>
    <property type="match status" value="1"/>
</dbReference>
<dbReference type="SUPFAM" id="SSF63825">
    <property type="entry name" value="YWTD domain"/>
    <property type="match status" value="1"/>
</dbReference>
<protein>
    <submittedName>
        <fullName evidence="3">DUF642 domain-containing protein</fullName>
    </submittedName>
</protein>
<dbReference type="Gene3D" id="2.60.120.260">
    <property type="entry name" value="Galactose-binding domain-like"/>
    <property type="match status" value="1"/>
</dbReference>
<dbReference type="InterPro" id="IPR006946">
    <property type="entry name" value="DGR2-like_dom"/>
</dbReference>
<evidence type="ECO:0000313" key="3">
    <source>
        <dbReference type="EMBL" id="RJF34445.1"/>
    </source>
</evidence>
<dbReference type="InterPro" id="IPR008979">
    <property type="entry name" value="Galactose-bd-like_sf"/>
</dbReference>
<accession>A0A3A3EZI5</accession>
<dbReference type="Pfam" id="PF04862">
    <property type="entry name" value="DUF642"/>
    <property type="match status" value="1"/>
</dbReference>
<comment type="caution">
    <text evidence="3">The sequence shown here is derived from an EMBL/GenBank/DDBJ whole genome shotgun (WGS) entry which is preliminary data.</text>
</comment>
<dbReference type="RefSeq" id="WP_119853403.1">
    <property type="nucleotide sequence ID" value="NZ_QYSE01000003.1"/>
</dbReference>
<feature type="chain" id="PRO_5017200238" evidence="1">
    <location>
        <begin position="23"/>
        <end position="413"/>
    </location>
</feature>
<dbReference type="InterPro" id="IPR011042">
    <property type="entry name" value="6-blade_b-propeller_TolB-like"/>
</dbReference>
<evidence type="ECO:0000256" key="1">
    <source>
        <dbReference type="SAM" id="SignalP"/>
    </source>
</evidence>
<evidence type="ECO:0000313" key="4">
    <source>
        <dbReference type="Proteomes" id="UP000265938"/>
    </source>
</evidence>
<evidence type="ECO:0000259" key="2">
    <source>
        <dbReference type="Pfam" id="PF04862"/>
    </source>
</evidence>
<keyword evidence="1" id="KW-0732">Signal</keyword>
<dbReference type="Proteomes" id="UP000265938">
    <property type="component" value="Unassembled WGS sequence"/>
</dbReference>
<gene>
    <name evidence="3" type="ORF">D4741_13740</name>
</gene>
<reference evidence="3 4" key="1">
    <citation type="submission" date="2018-09" db="EMBL/GenBank/DDBJ databases">
        <title>Identification of marine bacteria producing industrial enzymes.</title>
        <authorList>
            <person name="Cheng T.H."/>
            <person name="Saidin J."/>
            <person name="Muhd D.D."/>
            <person name="Isa M.N.M."/>
            <person name="Bakar M.F.A."/>
            <person name="Ismail N."/>
        </authorList>
    </citation>
    <scope>NUCLEOTIDE SEQUENCE [LARGE SCALE GENOMIC DNA]</scope>
    <source>
        <strain evidence="3 4">MNAD 1.6</strain>
    </source>
</reference>
<dbReference type="EMBL" id="QYSE01000003">
    <property type="protein sequence ID" value="RJF34445.1"/>
    <property type="molecule type" value="Genomic_DNA"/>
</dbReference>
<feature type="domain" description="DUF642" evidence="2">
    <location>
        <begin position="26"/>
        <end position="176"/>
    </location>
</feature>
<name>A0A3A3EZI5_9GAMM</name>